<dbReference type="Proteomes" id="UP000198598">
    <property type="component" value="Unassembled WGS sequence"/>
</dbReference>
<reference evidence="2 3" key="1">
    <citation type="submission" date="2016-10" db="EMBL/GenBank/DDBJ databases">
        <authorList>
            <person name="de Groot N.N."/>
        </authorList>
    </citation>
    <scope>NUCLEOTIDE SEQUENCE [LARGE SCALE GENOMIC DNA]</scope>
    <source>
        <strain evidence="2 3">DSM 26130</strain>
    </source>
</reference>
<evidence type="ECO:0000313" key="3">
    <source>
        <dbReference type="Proteomes" id="UP000198598"/>
    </source>
</evidence>
<keyword evidence="1" id="KW-0812">Transmembrane</keyword>
<sequence length="65" mass="7035">MIDRAKTSVAKCLSTDCKPNFTKPNLNPGHWLPQILILTGIALATICSLPMKTSLANPTKALRSE</sequence>
<protein>
    <submittedName>
        <fullName evidence="2">Uncharacterized protein</fullName>
    </submittedName>
</protein>
<proteinExistence type="predicted"/>
<dbReference type="STRING" id="662367.SAMN05216167_10139"/>
<keyword evidence="1" id="KW-1133">Transmembrane helix</keyword>
<keyword evidence="1" id="KW-0472">Membrane</keyword>
<keyword evidence="3" id="KW-1185">Reference proteome</keyword>
<evidence type="ECO:0000313" key="2">
    <source>
        <dbReference type="EMBL" id="SFB89637.1"/>
    </source>
</evidence>
<dbReference type="EMBL" id="FOLQ01000001">
    <property type="protein sequence ID" value="SFB89637.1"/>
    <property type="molecule type" value="Genomic_DNA"/>
</dbReference>
<organism evidence="2 3">
    <name type="scientific">Spirosoma endophyticum</name>
    <dbReference type="NCBI Taxonomy" id="662367"/>
    <lineage>
        <taxon>Bacteria</taxon>
        <taxon>Pseudomonadati</taxon>
        <taxon>Bacteroidota</taxon>
        <taxon>Cytophagia</taxon>
        <taxon>Cytophagales</taxon>
        <taxon>Cytophagaceae</taxon>
        <taxon>Spirosoma</taxon>
    </lineage>
</organism>
<feature type="transmembrane region" description="Helical" evidence="1">
    <location>
        <begin position="31"/>
        <end position="51"/>
    </location>
</feature>
<gene>
    <name evidence="2" type="ORF">SAMN05216167_10139</name>
</gene>
<accession>A0A1I1ERL7</accession>
<evidence type="ECO:0000256" key="1">
    <source>
        <dbReference type="SAM" id="Phobius"/>
    </source>
</evidence>
<name>A0A1I1ERL7_9BACT</name>
<dbReference type="AlphaFoldDB" id="A0A1I1ERL7"/>